<accession>A0AAE0PXA6</accession>
<comment type="caution">
    <text evidence="1">The sequence shown here is derived from an EMBL/GenBank/DDBJ whole genome shotgun (WGS) entry which is preliminary data.</text>
</comment>
<dbReference type="AlphaFoldDB" id="A0AAE0PXA6"/>
<dbReference type="EMBL" id="JAUCMX010000026">
    <property type="protein sequence ID" value="KAK3509876.1"/>
    <property type="molecule type" value="Genomic_DNA"/>
</dbReference>
<dbReference type="Proteomes" id="UP001274896">
    <property type="component" value="Unassembled WGS sequence"/>
</dbReference>
<reference evidence="1" key="1">
    <citation type="submission" date="2023-06" db="EMBL/GenBank/DDBJ databases">
        <title>Male Hemibagrus guttatus genome.</title>
        <authorList>
            <person name="Bian C."/>
        </authorList>
    </citation>
    <scope>NUCLEOTIDE SEQUENCE</scope>
    <source>
        <strain evidence="1">Male_cb2023</strain>
        <tissue evidence="1">Muscle</tissue>
    </source>
</reference>
<sequence length="97" mass="11009">MKAVRSNGKSRVSHPGAKARLRVHALNMYKLRREIEPVDCRLVKESRLAPAFLLRRVGLEAARLSTFNRHRIITGWEIGAAVQQLSHRRKTVPMDGA</sequence>
<name>A0AAE0PXA6_9TELE</name>
<keyword evidence="2" id="KW-1185">Reference proteome</keyword>
<evidence type="ECO:0000313" key="2">
    <source>
        <dbReference type="Proteomes" id="UP001274896"/>
    </source>
</evidence>
<gene>
    <name evidence="1" type="ORF">QTP70_018495</name>
</gene>
<organism evidence="1 2">
    <name type="scientific">Hemibagrus guttatus</name>
    <dbReference type="NCBI Taxonomy" id="175788"/>
    <lineage>
        <taxon>Eukaryota</taxon>
        <taxon>Metazoa</taxon>
        <taxon>Chordata</taxon>
        <taxon>Craniata</taxon>
        <taxon>Vertebrata</taxon>
        <taxon>Euteleostomi</taxon>
        <taxon>Actinopterygii</taxon>
        <taxon>Neopterygii</taxon>
        <taxon>Teleostei</taxon>
        <taxon>Ostariophysi</taxon>
        <taxon>Siluriformes</taxon>
        <taxon>Bagridae</taxon>
        <taxon>Hemibagrus</taxon>
    </lineage>
</organism>
<proteinExistence type="predicted"/>
<evidence type="ECO:0000313" key="1">
    <source>
        <dbReference type="EMBL" id="KAK3509876.1"/>
    </source>
</evidence>
<protein>
    <submittedName>
        <fullName evidence="1">Uncharacterized protein</fullName>
    </submittedName>
</protein>